<proteinExistence type="predicted"/>
<feature type="compositionally biased region" description="Basic and acidic residues" evidence="1">
    <location>
        <begin position="27"/>
        <end position="43"/>
    </location>
</feature>
<evidence type="ECO:0000313" key="2">
    <source>
        <dbReference type="EMBL" id="GIX75446.1"/>
    </source>
</evidence>
<dbReference type="Proteomes" id="UP001054945">
    <property type="component" value="Unassembled WGS sequence"/>
</dbReference>
<reference evidence="2 3" key="1">
    <citation type="submission" date="2021-06" db="EMBL/GenBank/DDBJ databases">
        <title>Caerostris extrusa draft genome.</title>
        <authorList>
            <person name="Kono N."/>
            <person name="Arakawa K."/>
        </authorList>
    </citation>
    <scope>NUCLEOTIDE SEQUENCE [LARGE SCALE GENOMIC DNA]</scope>
</reference>
<comment type="caution">
    <text evidence="2">The sequence shown here is derived from an EMBL/GenBank/DDBJ whole genome shotgun (WGS) entry which is preliminary data.</text>
</comment>
<organism evidence="2 3">
    <name type="scientific">Caerostris extrusa</name>
    <name type="common">Bark spider</name>
    <name type="synonym">Caerostris bankana</name>
    <dbReference type="NCBI Taxonomy" id="172846"/>
    <lineage>
        <taxon>Eukaryota</taxon>
        <taxon>Metazoa</taxon>
        <taxon>Ecdysozoa</taxon>
        <taxon>Arthropoda</taxon>
        <taxon>Chelicerata</taxon>
        <taxon>Arachnida</taxon>
        <taxon>Araneae</taxon>
        <taxon>Araneomorphae</taxon>
        <taxon>Entelegynae</taxon>
        <taxon>Araneoidea</taxon>
        <taxon>Araneidae</taxon>
        <taxon>Caerostris</taxon>
    </lineage>
</organism>
<keyword evidence="3" id="KW-1185">Reference proteome</keyword>
<name>A0AAV4MVS6_CAEEX</name>
<accession>A0AAV4MVS6</accession>
<sequence>MPIVLTIKKKKKKIQEKHTTDGYMGGGRDRFEPIKENGEKERATDGSIRIFRLRYHIFLLTPIVLTTKERRKKESTQGDGYMGGGRTDSISIKENGEKELTKDLREL</sequence>
<protein>
    <submittedName>
        <fullName evidence="2">Uncharacterized protein</fullName>
    </submittedName>
</protein>
<feature type="region of interest" description="Disordered" evidence="1">
    <location>
        <begin position="15"/>
        <end position="43"/>
    </location>
</feature>
<evidence type="ECO:0000256" key="1">
    <source>
        <dbReference type="SAM" id="MobiDB-lite"/>
    </source>
</evidence>
<feature type="region of interest" description="Disordered" evidence="1">
    <location>
        <begin position="69"/>
        <end position="107"/>
    </location>
</feature>
<feature type="compositionally biased region" description="Basic and acidic residues" evidence="1">
    <location>
        <begin position="94"/>
        <end position="107"/>
    </location>
</feature>
<evidence type="ECO:0000313" key="3">
    <source>
        <dbReference type="Proteomes" id="UP001054945"/>
    </source>
</evidence>
<dbReference type="EMBL" id="BPLR01020169">
    <property type="protein sequence ID" value="GIX75446.1"/>
    <property type="molecule type" value="Genomic_DNA"/>
</dbReference>
<dbReference type="AlphaFoldDB" id="A0AAV4MVS6"/>
<gene>
    <name evidence="2" type="ORF">CEXT_415261</name>
</gene>